<evidence type="ECO:0000259" key="3">
    <source>
        <dbReference type="Pfam" id="PF13947"/>
    </source>
</evidence>
<dbReference type="GO" id="GO:0030247">
    <property type="term" value="F:polysaccharide binding"/>
    <property type="evidence" value="ECO:0007669"/>
    <property type="project" value="InterPro"/>
</dbReference>
<feature type="domain" description="Wall-associated receptor kinase galacturonan-binding" evidence="3">
    <location>
        <begin position="10"/>
        <end position="71"/>
    </location>
</feature>
<proteinExistence type="predicted"/>
<dbReference type="AlphaFoldDB" id="A0A022PZY5"/>
<name>A0A022PZY5_ERYGU</name>
<dbReference type="EMBL" id="KI632232">
    <property type="protein sequence ID" value="EYU21044.1"/>
    <property type="molecule type" value="Genomic_DNA"/>
</dbReference>
<dbReference type="InterPro" id="IPR025287">
    <property type="entry name" value="WAK_GUB"/>
</dbReference>
<dbReference type="PANTHER" id="PTHR33138">
    <property type="entry name" value="OS01G0690200 PROTEIN"/>
    <property type="match status" value="1"/>
</dbReference>
<evidence type="ECO:0000313" key="5">
    <source>
        <dbReference type="Proteomes" id="UP000030748"/>
    </source>
</evidence>
<gene>
    <name evidence="4" type="ORF">MIMGU_mgv1a018861mg</name>
</gene>
<dbReference type="Pfam" id="PF13947">
    <property type="entry name" value="GUB_WAK_bind"/>
    <property type="match status" value="1"/>
</dbReference>
<feature type="non-terminal residue" evidence="4">
    <location>
        <position position="218"/>
    </location>
</feature>
<accession>A0A022PZY5</accession>
<dbReference type="PANTHER" id="PTHR33138:SF30">
    <property type="entry name" value="LEAF RUST 10 DISEASE-RESISTANCE LOCUS RECEPTOR-LIKE PROTEIN KINASE-LIKE 2.7"/>
    <property type="match status" value="1"/>
</dbReference>
<dbReference type="GO" id="GO:0016020">
    <property type="term" value="C:membrane"/>
    <property type="evidence" value="ECO:0007669"/>
    <property type="project" value="UniProtKB-SubCell"/>
</dbReference>
<reference evidence="4 5" key="1">
    <citation type="journal article" date="2013" name="Proc. Natl. Acad. Sci. U.S.A.">
        <title>Fine-scale variation in meiotic recombination in Mimulus inferred from population shotgun sequencing.</title>
        <authorList>
            <person name="Hellsten U."/>
            <person name="Wright K.M."/>
            <person name="Jenkins J."/>
            <person name="Shu S."/>
            <person name="Yuan Y."/>
            <person name="Wessler S.R."/>
            <person name="Schmutz J."/>
            <person name="Willis J.H."/>
            <person name="Rokhsar D.S."/>
        </authorList>
    </citation>
    <scope>NUCLEOTIDE SEQUENCE [LARGE SCALE GENOMIC DNA]</scope>
    <source>
        <strain evidence="5">cv. DUN x IM62</strain>
    </source>
</reference>
<sequence>MHIDDNPKPCVPSSCGDISNISYPFRLKTDPTHCGGYELSCENNTTSLYLNSQKYLVQVINYHNSTIRLTDAAIQNGDSCSFPIHSLSASDFIDFGYTYHNKIYYTFRPVKTWPITFISCPYPVNNSQHSLLLDTSQYCSVGFNESNSRHKYIKFGPLNGSSIMDMCRIDLMVMTSLNLTYKNEGLVLSNLSQVHSCLIYGFELSVLISQCGEYCQEC</sequence>
<evidence type="ECO:0000256" key="1">
    <source>
        <dbReference type="ARBA" id="ARBA00004167"/>
    </source>
</evidence>
<keyword evidence="2" id="KW-0732">Signal</keyword>
<evidence type="ECO:0000313" key="4">
    <source>
        <dbReference type="EMBL" id="EYU21044.1"/>
    </source>
</evidence>
<comment type="subcellular location">
    <subcellularLocation>
        <location evidence="1">Membrane</location>
        <topology evidence="1">Single-pass membrane protein</topology>
    </subcellularLocation>
</comment>
<dbReference type="Proteomes" id="UP000030748">
    <property type="component" value="Unassembled WGS sequence"/>
</dbReference>
<dbReference type="eggNOG" id="ENOG502SP4P">
    <property type="taxonomic scope" value="Eukaryota"/>
</dbReference>
<keyword evidence="5" id="KW-1185">Reference proteome</keyword>
<dbReference type="STRING" id="4155.A0A022PZY5"/>
<evidence type="ECO:0000256" key="2">
    <source>
        <dbReference type="ARBA" id="ARBA00022729"/>
    </source>
</evidence>
<protein>
    <recommendedName>
        <fullName evidence="3">Wall-associated receptor kinase galacturonan-binding domain-containing protein</fullName>
    </recommendedName>
</protein>
<organism evidence="4 5">
    <name type="scientific">Erythranthe guttata</name>
    <name type="common">Yellow monkey flower</name>
    <name type="synonym">Mimulus guttatus</name>
    <dbReference type="NCBI Taxonomy" id="4155"/>
    <lineage>
        <taxon>Eukaryota</taxon>
        <taxon>Viridiplantae</taxon>
        <taxon>Streptophyta</taxon>
        <taxon>Embryophyta</taxon>
        <taxon>Tracheophyta</taxon>
        <taxon>Spermatophyta</taxon>
        <taxon>Magnoliopsida</taxon>
        <taxon>eudicotyledons</taxon>
        <taxon>Gunneridae</taxon>
        <taxon>Pentapetalae</taxon>
        <taxon>asterids</taxon>
        <taxon>lamiids</taxon>
        <taxon>Lamiales</taxon>
        <taxon>Phrymaceae</taxon>
        <taxon>Erythranthe</taxon>
    </lineage>
</organism>